<evidence type="ECO:0000313" key="1">
    <source>
        <dbReference type="EMBL" id="KAJ8638053.1"/>
    </source>
</evidence>
<gene>
    <name evidence="1" type="ORF">MRB53_012320</name>
</gene>
<name>A0ACC2LXW4_PERAE</name>
<evidence type="ECO:0000313" key="2">
    <source>
        <dbReference type="Proteomes" id="UP001234297"/>
    </source>
</evidence>
<dbReference type="EMBL" id="CM056811">
    <property type="protein sequence ID" value="KAJ8638053.1"/>
    <property type="molecule type" value="Genomic_DNA"/>
</dbReference>
<comment type="caution">
    <text evidence="1">The sequence shown here is derived from an EMBL/GenBank/DDBJ whole genome shotgun (WGS) entry which is preliminary data.</text>
</comment>
<protein>
    <submittedName>
        <fullName evidence="1">Uncharacterized protein</fullName>
    </submittedName>
</protein>
<keyword evidence="2" id="KW-1185">Reference proteome</keyword>
<accession>A0ACC2LXW4</accession>
<sequence length="71" mass="7843">MSATEALNFLKTEDTVETFGPRDVKWQRVHKRLAKDVGPTSISAAENSDRFAVRVPGRVESGAHLINPVHT</sequence>
<reference evidence="1 2" key="1">
    <citation type="journal article" date="2022" name="Hortic Res">
        <title>A haplotype resolved chromosomal level avocado genome allows analysis of novel avocado genes.</title>
        <authorList>
            <person name="Nath O."/>
            <person name="Fletcher S.J."/>
            <person name="Hayward A."/>
            <person name="Shaw L.M."/>
            <person name="Masouleh A.K."/>
            <person name="Furtado A."/>
            <person name="Henry R.J."/>
            <person name="Mitter N."/>
        </authorList>
    </citation>
    <scope>NUCLEOTIDE SEQUENCE [LARGE SCALE GENOMIC DNA]</scope>
    <source>
        <strain evidence="2">cv. Hass</strain>
    </source>
</reference>
<dbReference type="Proteomes" id="UP001234297">
    <property type="component" value="Chromosome 3"/>
</dbReference>
<organism evidence="1 2">
    <name type="scientific">Persea americana</name>
    <name type="common">Avocado</name>
    <dbReference type="NCBI Taxonomy" id="3435"/>
    <lineage>
        <taxon>Eukaryota</taxon>
        <taxon>Viridiplantae</taxon>
        <taxon>Streptophyta</taxon>
        <taxon>Embryophyta</taxon>
        <taxon>Tracheophyta</taxon>
        <taxon>Spermatophyta</taxon>
        <taxon>Magnoliopsida</taxon>
        <taxon>Magnoliidae</taxon>
        <taxon>Laurales</taxon>
        <taxon>Lauraceae</taxon>
        <taxon>Persea</taxon>
    </lineage>
</organism>
<proteinExistence type="predicted"/>